<feature type="domain" description="FAD-binding" evidence="5">
    <location>
        <begin position="300"/>
        <end position="338"/>
    </location>
</feature>
<protein>
    <recommendedName>
        <fullName evidence="5">FAD-binding domain-containing protein</fullName>
    </recommendedName>
</protein>
<accession>A0ABR4PIK0</accession>
<name>A0ABR4PIK0_9HELO</name>
<proteinExistence type="predicted"/>
<dbReference type="Pfam" id="PF01494">
    <property type="entry name" value="FAD_binding_3"/>
    <property type="match status" value="2"/>
</dbReference>
<dbReference type="InterPro" id="IPR036188">
    <property type="entry name" value="FAD/NAD-bd_sf"/>
</dbReference>
<keyword evidence="1" id="KW-0285">Flavoprotein</keyword>
<dbReference type="PANTHER" id="PTHR46972">
    <property type="entry name" value="MONOOXYGENASE ASQM-RELATED"/>
    <property type="match status" value="1"/>
</dbReference>
<organism evidence="6 7">
    <name type="scientific">Phlyctema vagabunda</name>
    <dbReference type="NCBI Taxonomy" id="108571"/>
    <lineage>
        <taxon>Eukaryota</taxon>
        <taxon>Fungi</taxon>
        <taxon>Dikarya</taxon>
        <taxon>Ascomycota</taxon>
        <taxon>Pezizomycotina</taxon>
        <taxon>Leotiomycetes</taxon>
        <taxon>Helotiales</taxon>
        <taxon>Dermateaceae</taxon>
        <taxon>Phlyctema</taxon>
    </lineage>
</organism>
<sequence>MGDELQIAIVGAGPAGLTLACLLENRGINYTVFDLRSQPPAAASTAPSGSLDLHTESGLLALTECGLIEKFHGLKSDCTEDMILTDKDAQVQYQDSGAGERPEISRSDLTSLLMSSVPAGKLRWEHKLVDVEPQPGGRWQLAFHDQPTLVFDLVVGADGAWSRVRGPLTETKPHYSGIQNITLDIPQLTSHDGSLAAMVGKGSFLASAQKKAIMTQRGPQDSVRIYVMFESPTEEHFSAFSSFSTPLKAVLLDNPEYFQDWAPALKSLIEAGLQYAGEQGQSVRPRGLYMLPPGHTWTSKEGLTLVGDAAHLMTPFAGEGVNAAMLDALELSRAIDPARDREQLQHGIASYETAMWERTRGHADETWRNLQMIFADDAPRGFVEMMKSFGGE</sequence>
<dbReference type="Proteomes" id="UP001629113">
    <property type="component" value="Unassembled WGS sequence"/>
</dbReference>
<evidence type="ECO:0000256" key="4">
    <source>
        <dbReference type="ARBA" id="ARBA00023033"/>
    </source>
</evidence>
<dbReference type="Gene3D" id="3.50.50.60">
    <property type="entry name" value="FAD/NAD(P)-binding domain"/>
    <property type="match status" value="1"/>
</dbReference>
<evidence type="ECO:0000256" key="2">
    <source>
        <dbReference type="ARBA" id="ARBA00022827"/>
    </source>
</evidence>
<evidence type="ECO:0000256" key="1">
    <source>
        <dbReference type="ARBA" id="ARBA00022630"/>
    </source>
</evidence>
<reference evidence="6 7" key="1">
    <citation type="submission" date="2024-06" db="EMBL/GenBank/DDBJ databases">
        <title>Complete genome of Phlyctema vagabunda strain 19-DSS-EL-015.</title>
        <authorList>
            <person name="Fiorenzani C."/>
        </authorList>
    </citation>
    <scope>NUCLEOTIDE SEQUENCE [LARGE SCALE GENOMIC DNA]</scope>
    <source>
        <strain evidence="6 7">19-DSS-EL-015</strain>
    </source>
</reference>
<evidence type="ECO:0000313" key="7">
    <source>
        <dbReference type="Proteomes" id="UP001629113"/>
    </source>
</evidence>
<dbReference type="PRINTS" id="PR00420">
    <property type="entry name" value="RNGMNOXGNASE"/>
</dbReference>
<keyword evidence="3" id="KW-0560">Oxidoreductase</keyword>
<keyword evidence="7" id="KW-1185">Reference proteome</keyword>
<dbReference type="PANTHER" id="PTHR46972:SF1">
    <property type="entry name" value="FAD DEPENDENT OXIDOREDUCTASE DOMAIN-CONTAINING PROTEIN"/>
    <property type="match status" value="1"/>
</dbReference>
<keyword evidence="4" id="KW-0503">Monooxygenase</keyword>
<evidence type="ECO:0000256" key="3">
    <source>
        <dbReference type="ARBA" id="ARBA00023002"/>
    </source>
</evidence>
<feature type="domain" description="FAD-binding" evidence="5">
    <location>
        <begin position="5"/>
        <end position="188"/>
    </location>
</feature>
<comment type="caution">
    <text evidence="6">The sequence shown here is derived from an EMBL/GenBank/DDBJ whole genome shotgun (WGS) entry which is preliminary data.</text>
</comment>
<dbReference type="SUPFAM" id="SSF51905">
    <property type="entry name" value="FAD/NAD(P)-binding domain"/>
    <property type="match status" value="1"/>
</dbReference>
<evidence type="ECO:0000313" key="6">
    <source>
        <dbReference type="EMBL" id="KAL3423169.1"/>
    </source>
</evidence>
<dbReference type="EMBL" id="JBFCZG010000004">
    <property type="protein sequence ID" value="KAL3423169.1"/>
    <property type="molecule type" value="Genomic_DNA"/>
</dbReference>
<evidence type="ECO:0000259" key="5">
    <source>
        <dbReference type="Pfam" id="PF01494"/>
    </source>
</evidence>
<dbReference type="InterPro" id="IPR002938">
    <property type="entry name" value="FAD-bd"/>
</dbReference>
<keyword evidence="2" id="KW-0274">FAD</keyword>
<gene>
    <name evidence="6" type="ORF">PVAG01_04916</name>
</gene>